<feature type="region of interest" description="Disordered" evidence="7">
    <location>
        <begin position="478"/>
        <end position="506"/>
    </location>
</feature>
<feature type="region of interest" description="Disordered" evidence="7">
    <location>
        <begin position="420"/>
        <end position="463"/>
    </location>
</feature>
<reference key="1">
    <citation type="journal article" date="2007" name="Nature">
        <title>The medaka draft genome and insights into vertebrate genome evolution.</title>
        <authorList>
            <person name="Kasahara M."/>
            <person name="Naruse K."/>
            <person name="Sasaki S."/>
            <person name="Nakatani Y."/>
            <person name="Qu W."/>
            <person name="Ahsan B."/>
            <person name="Yamada T."/>
            <person name="Nagayasu Y."/>
            <person name="Doi K."/>
            <person name="Kasai Y."/>
            <person name="Jindo T."/>
            <person name="Kobayashi D."/>
            <person name="Shimada A."/>
            <person name="Toyoda A."/>
            <person name="Kuroki Y."/>
            <person name="Fujiyama A."/>
            <person name="Sasaki T."/>
            <person name="Shimizu A."/>
            <person name="Asakawa S."/>
            <person name="Shimizu N."/>
            <person name="Hashimoto S."/>
            <person name="Yang J."/>
            <person name="Lee Y."/>
            <person name="Matsushima K."/>
            <person name="Sugano S."/>
            <person name="Sakaizumi M."/>
            <person name="Narita T."/>
            <person name="Ohishi K."/>
            <person name="Haga S."/>
            <person name="Ohta F."/>
            <person name="Nomoto H."/>
            <person name="Nogata K."/>
            <person name="Morishita T."/>
            <person name="Endo T."/>
            <person name="Shin-I T."/>
            <person name="Takeda H."/>
            <person name="Morishita S."/>
            <person name="Kohara Y."/>
        </authorList>
    </citation>
    <scope>NUCLEOTIDE SEQUENCE [LARGE SCALE GENOMIC DNA]</scope>
    <source>
        <strain>Hd-rR</strain>
    </source>
</reference>
<feature type="domain" description="DH" evidence="9">
    <location>
        <begin position="1"/>
        <end position="184"/>
    </location>
</feature>
<dbReference type="PROSITE" id="PS50010">
    <property type="entry name" value="DH_2"/>
    <property type="match status" value="1"/>
</dbReference>
<keyword evidence="5" id="KW-0863">Zinc-finger</keyword>
<evidence type="ECO:0000256" key="6">
    <source>
        <dbReference type="ARBA" id="ARBA00023054"/>
    </source>
</evidence>
<feature type="domain" description="PH" evidence="8">
    <location>
        <begin position="226"/>
        <end position="328"/>
    </location>
</feature>
<evidence type="ECO:0000256" key="3">
    <source>
        <dbReference type="ARBA" id="ARBA00022553"/>
    </source>
</evidence>
<keyword evidence="5" id="KW-0862">Zinc</keyword>
<evidence type="ECO:0000256" key="5">
    <source>
        <dbReference type="ARBA" id="ARBA00022771"/>
    </source>
</evidence>
<dbReference type="Pfam" id="PF00621">
    <property type="entry name" value="RhoGEF"/>
    <property type="match status" value="1"/>
</dbReference>
<dbReference type="Pfam" id="PF17838">
    <property type="entry name" value="PH_16"/>
    <property type="match status" value="1"/>
</dbReference>
<dbReference type="CDD" id="cd00160">
    <property type="entry name" value="RhoGEF"/>
    <property type="match status" value="1"/>
</dbReference>
<reference evidence="10" key="4">
    <citation type="submission" date="2025-09" db="UniProtKB">
        <authorList>
            <consortium name="Ensembl"/>
        </authorList>
    </citation>
    <scope>IDENTIFICATION</scope>
    <source>
        <strain evidence="10">HNI</strain>
    </source>
</reference>
<evidence type="ECO:0000313" key="10">
    <source>
        <dbReference type="Ensembl" id="ENSORLP00020023290.1"/>
    </source>
</evidence>
<sequence>MNLVRTLKIIFHVYMHELKQALQMDDPHLERLFPAVESLLGLHQLFLLSLKELQSRSLQEGQAVISVAQLASILISQFSDLAGEHVIHSYSHFCSHQSEALSFFKEQMQVNRKLHILVKRIDQLPLVRRLGLPECFLLVAQRITKYPVLVERILQNTEADTEEHRSLQKGLGLIKDAISQVDTNVCEYMKMARLRDIGHRLEGRPQSRPKEPCPFRREDLIQGSCSLLHEGTLTWKWSGKQKEVLAVLLSDMLLLLQEKEQKLVFASMENRVQVIPLQRLIVREVAMEEKAMYLIYVSTSAMPEMYELHSSSKDECLRWMALIRQAVDSQQEEELYKEQIRPLQQFQDQLQKWDRQIVECLTGKLRDSAALYENLAAQKPPHTSLLLRGDTKEALQGGGLLNGAIEEVENLQNMLFMQSMDPNVPAEGGLPRSSKQPKELRGKGEEEPGRSSKTSSDGGLLSSGEDAVDVAEDLHLDHGEQPLPADASADLEDSVRQKPPSAAAGPLWNPQISFLCRFQAEAEVDAPPKHSSASSPGFVSGTEVRFSGLRFVRFCLCAAHSRVCLQMCDVVMKLVKTLYSLKAVIAKQDSRIELQQAIQLKIKQPRHHGNLLLEKERQRTLEKQKEDLASLHKLQAQHREEQQRWEKERERQMKRVEVLEAQLQQREEECKRREETLSEEKSELERQKEAYQQDLERLREATRSVEKEHRRLAQERERVDKLRQKLLRGQHNYEDATAARNPVLGSQPSGLSSHPSLGVNGGGPKATLRPDDTPPKVPQRNESMRSRPSKQHNPPYASKTTSQVQNPPGVQQKIPTKLATKGKEKSFKGKRTHQRAQSAASIDVTEVLPIRTTGKEGGSLRAQRSSSPRRNLNPDAFRPPRSPQNRRRNSPEAPPPRPPPFPTEILDKGAEKLQTAL</sequence>
<evidence type="ECO:0000313" key="11">
    <source>
        <dbReference type="Proteomes" id="UP000265180"/>
    </source>
</evidence>
<keyword evidence="4" id="KW-0344">Guanine-nucleotide releasing factor</keyword>
<evidence type="ECO:0000259" key="8">
    <source>
        <dbReference type="PROSITE" id="PS50003"/>
    </source>
</evidence>
<dbReference type="AlphaFoldDB" id="A0A3P9LRF2"/>
<dbReference type="InterPro" id="IPR011993">
    <property type="entry name" value="PH-like_dom_sf"/>
</dbReference>
<accession>A0A3P9LRF2</accession>
<evidence type="ECO:0000256" key="1">
    <source>
        <dbReference type="ARBA" id="ARBA00004496"/>
    </source>
</evidence>
<evidence type="ECO:0000259" key="9">
    <source>
        <dbReference type="PROSITE" id="PS50010"/>
    </source>
</evidence>
<dbReference type="Proteomes" id="UP000265180">
    <property type="component" value="Chromosome 17"/>
</dbReference>
<dbReference type="Gene3D" id="1.20.900.10">
    <property type="entry name" value="Dbl homology (DH) domain"/>
    <property type="match status" value="1"/>
</dbReference>
<feature type="compositionally biased region" description="Pro residues" evidence="7">
    <location>
        <begin position="892"/>
        <end position="902"/>
    </location>
</feature>
<keyword evidence="6" id="KW-0175">Coiled coil</keyword>
<evidence type="ECO:0000256" key="4">
    <source>
        <dbReference type="ARBA" id="ARBA00022658"/>
    </source>
</evidence>
<protein>
    <submittedName>
        <fullName evidence="10">Rho/rac guanine nucleotide exchange factor (GEF) 18a</fullName>
    </submittedName>
</protein>
<organism evidence="10 11">
    <name type="scientific">Oryzias latipes</name>
    <name type="common">Japanese rice fish</name>
    <name type="synonym">Japanese killifish</name>
    <dbReference type="NCBI Taxonomy" id="8090"/>
    <lineage>
        <taxon>Eukaryota</taxon>
        <taxon>Metazoa</taxon>
        <taxon>Chordata</taxon>
        <taxon>Craniata</taxon>
        <taxon>Vertebrata</taxon>
        <taxon>Euteleostomi</taxon>
        <taxon>Actinopterygii</taxon>
        <taxon>Neopterygii</taxon>
        <taxon>Teleostei</taxon>
        <taxon>Neoteleostei</taxon>
        <taxon>Acanthomorphata</taxon>
        <taxon>Ovalentaria</taxon>
        <taxon>Atherinomorphae</taxon>
        <taxon>Beloniformes</taxon>
        <taxon>Adrianichthyidae</taxon>
        <taxon>Oryziinae</taxon>
        <taxon>Oryzias</taxon>
    </lineage>
</organism>
<feature type="compositionally biased region" description="Polar residues" evidence="7">
    <location>
        <begin position="798"/>
        <end position="809"/>
    </location>
</feature>
<feature type="compositionally biased region" description="Basic and acidic residues" evidence="7">
    <location>
        <begin position="436"/>
        <end position="450"/>
    </location>
</feature>
<dbReference type="GO" id="GO:0005085">
    <property type="term" value="F:guanyl-nucleotide exchange factor activity"/>
    <property type="evidence" value="ECO:0007669"/>
    <property type="project" value="UniProtKB-KW"/>
</dbReference>
<dbReference type="Gene3D" id="2.30.29.30">
    <property type="entry name" value="Pleckstrin-homology domain (PH domain)/Phosphotyrosine-binding domain (PTB)"/>
    <property type="match status" value="1"/>
</dbReference>
<keyword evidence="5" id="KW-0479">Metal-binding</keyword>
<dbReference type="InterPro" id="IPR041020">
    <property type="entry name" value="PH_16"/>
</dbReference>
<dbReference type="PANTHER" id="PTHR13944:SF23">
    <property type="entry name" value="RHO GUANINE NUCLEOTIDE EXCHANGE FACTOR 18"/>
    <property type="match status" value="1"/>
</dbReference>
<dbReference type="GO" id="GO:0005737">
    <property type="term" value="C:cytoplasm"/>
    <property type="evidence" value="ECO:0007669"/>
    <property type="project" value="UniProtKB-SubCell"/>
</dbReference>
<feature type="region of interest" description="Disordered" evidence="7">
    <location>
        <begin position="730"/>
        <end position="917"/>
    </location>
</feature>
<reference evidence="10 11" key="2">
    <citation type="submission" date="2017-04" db="EMBL/GenBank/DDBJ databases">
        <title>CpG methylation of centromeres and impact of large insertions on vertebrate speciation.</title>
        <authorList>
            <person name="Ichikawa K."/>
            <person name="Yoshimura J."/>
            <person name="Morishita S."/>
        </authorList>
    </citation>
    <scope>NUCLEOTIDE SEQUENCE</scope>
    <source>
        <strain evidence="10 11">HNI</strain>
    </source>
</reference>
<dbReference type="SMART" id="SM00233">
    <property type="entry name" value="PH"/>
    <property type="match status" value="1"/>
</dbReference>
<name>A0A3P9LRF2_ORYLA</name>
<proteinExistence type="predicted"/>
<dbReference type="Ensembl" id="ENSORLT00020009943.1">
    <property type="protein sequence ID" value="ENSORLP00020023290.1"/>
    <property type="gene ID" value="ENSORLG00020000679.1"/>
</dbReference>
<feature type="compositionally biased region" description="Low complexity" evidence="7">
    <location>
        <begin position="451"/>
        <end position="463"/>
    </location>
</feature>
<dbReference type="SUPFAM" id="SSF48065">
    <property type="entry name" value="DBL homology domain (DH-domain)"/>
    <property type="match status" value="1"/>
</dbReference>
<feature type="region of interest" description="Disordered" evidence="7">
    <location>
        <begin position="669"/>
        <end position="690"/>
    </location>
</feature>
<dbReference type="PROSITE" id="PS50003">
    <property type="entry name" value="PH_DOMAIN"/>
    <property type="match status" value="1"/>
</dbReference>
<dbReference type="InterPro" id="IPR051632">
    <property type="entry name" value="Rho_GEF"/>
</dbReference>
<comment type="subcellular location">
    <subcellularLocation>
        <location evidence="1">Cytoplasm</location>
    </subcellularLocation>
</comment>
<reference evidence="10" key="3">
    <citation type="submission" date="2025-08" db="UniProtKB">
        <authorList>
            <consortium name="Ensembl"/>
        </authorList>
    </citation>
    <scope>IDENTIFICATION</scope>
    <source>
        <strain evidence="10">HNI</strain>
    </source>
</reference>
<dbReference type="SUPFAM" id="SSF50729">
    <property type="entry name" value="PH domain-like"/>
    <property type="match status" value="1"/>
</dbReference>
<dbReference type="PANTHER" id="PTHR13944">
    <property type="entry name" value="AGAP007712-PA"/>
    <property type="match status" value="1"/>
</dbReference>
<keyword evidence="3" id="KW-0597">Phosphoprotein</keyword>
<dbReference type="InterPro" id="IPR035899">
    <property type="entry name" value="DBL_dom_sf"/>
</dbReference>
<evidence type="ECO:0000256" key="7">
    <source>
        <dbReference type="SAM" id="MobiDB-lite"/>
    </source>
</evidence>
<dbReference type="SMART" id="SM00325">
    <property type="entry name" value="RhoGEF"/>
    <property type="match status" value="1"/>
</dbReference>
<dbReference type="GO" id="GO:0008270">
    <property type="term" value="F:zinc ion binding"/>
    <property type="evidence" value="ECO:0007669"/>
    <property type="project" value="UniProtKB-KW"/>
</dbReference>
<feature type="compositionally biased region" description="Polar residues" evidence="7">
    <location>
        <begin position="744"/>
        <end position="755"/>
    </location>
</feature>
<evidence type="ECO:0000256" key="2">
    <source>
        <dbReference type="ARBA" id="ARBA00022490"/>
    </source>
</evidence>
<dbReference type="InterPro" id="IPR001849">
    <property type="entry name" value="PH_domain"/>
</dbReference>
<dbReference type="InterPro" id="IPR000219">
    <property type="entry name" value="DH_dom"/>
</dbReference>
<keyword evidence="2" id="KW-0963">Cytoplasm</keyword>